<name>A0ABV8VQB1_9NOCA</name>
<evidence type="ECO:0008006" key="3">
    <source>
        <dbReference type="Google" id="ProtNLM"/>
    </source>
</evidence>
<keyword evidence="2" id="KW-1185">Reference proteome</keyword>
<dbReference type="InterPro" id="IPR036689">
    <property type="entry name" value="ESAT-6-like_sf"/>
</dbReference>
<dbReference type="EMBL" id="JBHSDL010000030">
    <property type="protein sequence ID" value="MFC4377486.1"/>
    <property type="molecule type" value="Genomic_DNA"/>
</dbReference>
<gene>
    <name evidence="1" type="ORF">ACFO5K_25730</name>
</gene>
<dbReference type="Proteomes" id="UP001595844">
    <property type="component" value="Unassembled WGS sequence"/>
</dbReference>
<organism evidence="1 2">
    <name type="scientific">Nocardia halotolerans</name>
    <dbReference type="NCBI Taxonomy" id="1755878"/>
    <lineage>
        <taxon>Bacteria</taxon>
        <taxon>Bacillati</taxon>
        <taxon>Actinomycetota</taxon>
        <taxon>Actinomycetes</taxon>
        <taxon>Mycobacteriales</taxon>
        <taxon>Nocardiaceae</taxon>
        <taxon>Nocardia</taxon>
    </lineage>
</organism>
<comment type="caution">
    <text evidence="1">The sequence shown here is derived from an EMBL/GenBank/DDBJ whole genome shotgun (WGS) entry which is preliminary data.</text>
</comment>
<evidence type="ECO:0000313" key="2">
    <source>
        <dbReference type="Proteomes" id="UP001595844"/>
    </source>
</evidence>
<evidence type="ECO:0000313" key="1">
    <source>
        <dbReference type="EMBL" id="MFC4377486.1"/>
    </source>
</evidence>
<protein>
    <recommendedName>
        <fullName evidence="3">ESAT-6-like protein</fullName>
    </recommendedName>
</protein>
<accession>A0ABV8VQB1</accession>
<reference evidence="2" key="1">
    <citation type="journal article" date="2019" name="Int. J. Syst. Evol. Microbiol.">
        <title>The Global Catalogue of Microorganisms (GCM) 10K type strain sequencing project: providing services to taxonomists for standard genome sequencing and annotation.</title>
        <authorList>
            <consortium name="The Broad Institute Genomics Platform"/>
            <consortium name="The Broad Institute Genome Sequencing Center for Infectious Disease"/>
            <person name="Wu L."/>
            <person name="Ma J."/>
        </authorList>
    </citation>
    <scope>NUCLEOTIDE SEQUENCE [LARGE SCALE GENOMIC DNA]</scope>
    <source>
        <strain evidence="2">IBRC-M 10490</strain>
    </source>
</reference>
<dbReference type="RefSeq" id="WP_378568164.1">
    <property type="nucleotide sequence ID" value="NZ_JBHSDL010000030.1"/>
</dbReference>
<sequence>MSVKKVLPGADDSSDQILNKARAIEADLIDFKADFDGFFNTQDGDMSGAAIARQAEWSALSNEITAILQQATQMAKECHTDFRALDRKLAADIGG</sequence>
<dbReference type="SUPFAM" id="SSF140453">
    <property type="entry name" value="EsxAB dimer-like"/>
    <property type="match status" value="1"/>
</dbReference>
<dbReference type="Gene3D" id="1.10.287.1060">
    <property type="entry name" value="ESAT-6-like"/>
    <property type="match status" value="1"/>
</dbReference>
<proteinExistence type="predicted"/>